<comment type="subcellular location">
    <subcellularLocation>
        <location evidence="1">Nucleus</location>
    </subcellularLocation>
</comment>
<evidence type="ECO:0000313" key="8">
    <source>
        <dbReference type="EMBL" id="KAK2964165.1"/>
    </source>
</evidence>
<dbReference type="Proteomes" id="UP001281761">
    <property type="component" value="Unassembled WGS sequence"/>
</dbReference>
<evidence type="ECO:0000256" key="3">
    <source>
        <dbReference type="ARBA" id="ARBA00023242"/>
    </source>
</evidence>
<proteinExistence type="predicted"/>
<dbReference type="InterPro" id="IPR019024">
    <property type="entry name" value="RNase_H2_suB_wHTH"/>
</dbReference>
<dbReference type="Gene3D" id="2.20.25.530">
    <property type="match status" value="1"/>
</dbReference>
<dbReference type="PANTHER" id="PTHR13383">
    <property type="entry name" value="RIBONUCLEASE H2 SUBUNIT B"/>
    <property type="match status" value="1"/>
</dbReference>
<dbReference type="EMBL" id="JARBJD010000003">
    <property type="protein sequence ID" value="KAK2964165.1"/>
    <property type="molecule type" value="Genomic_DNA"/>
</dbReference>
<sequence length="429" mass="48330">MEQSPKIVIHPNTDSGFDTNQISFTSIPHPDSNIPNKGRLYTVSNRELFQVQKFHEDYSSTLFGNFISKDGAIYIITAFDPLFILIQLLYPQLDDSTNTEIRENLQYDQFIVNAFHLYLTPGERRLVKPTLAPNLVSPPISPPSIPRAKDSSLDNVISNISIEKVRPAELVDASDDNLFDDDYSETYEIRPQKRQQSMRVDDPLKNVDAPPKPFKQEQLQFLPALHNPPSHLFHLVQSDGVRGVRRRLHRICETSLAPDGETVLFRFSLDRTMTFLQSKVDSLVSYFVANPTQLPVLSHASIASEEAPLILSLLGDLNAVVWSSDQQAEQTRKAAVVVSVNLVGQNLPSQLRKQLKESYPETKELGQVSLRTTFSHVDQFLPDSDLFLPLSQDVPEKASSTSVKSPKKKVEKKVVPKKAGPLDLFFKKK</sequence>
<evidence type="ECO:0000256" key="1">
    <source>
        <dbReference type="ARBA" id="ARBA00004123"/>
    </source>
</evidence>
<name>A0ABQ9YK83_9EUKA</name>
<dbReference type="InterPro" id="IPR041195">
    <property type="entry name" value="Rnh202_N"/>
</dbReference>
<keyword evidence="3" id="KW-0539">Nucleus</keyword>
<evidence type="ECO:0000313" key="9">
    <source>
        <dbReference type="Proteomes" id="UP001281761"/>
    </source>
</evidence>
<gene>
    <name evidence="8" type="ORF">BLNAU_696</name>
</gene>
<dbReference type="Pfam" id="PF17745">
    <property type="entry name" value="Ydr279_N"/>
    <property type="match status" value="1"/>
</dbReference>
<accession>A0ABQ9YK83</accession>
<evidence type="ECO:0000259" key="6">
    <source>
        <dbReference type="Pfam" id="PF09468"/>
    </source>
</evidence>
<dbReference type="PANTHER" id="PTHR13383:SF11">
    <property type="entry name" value="RIBONUCLEASE H2 SUBUNIT B"/>
    <property type="match status" value="1"/>
</dbReference>
<reference evidence="8 9" key="1">
    <citation type="journal article" date="2022" name="bioRxiv">
        <title>Genomics of Preaxostyla Flagellates Illuminates Evolutionary Transitions and the Path Towards Mitochondrial Loss.</title>
        <authorList>
            <person name="Novak L.V.F."/>
            <person name="Treitli S.C."/>
            <person name="Pyrih J."/>
            <person name="Halakuc P."/>
            <person name="Pipaliya S.V."/>
            <person name="Vacek V."/>
            <person name="Brzon O."/>
            <person name="Soukal P."/>
            <person name="Eme L."/>
            <person name="Dacks J.B."/>
            <person name="Karnkowska A."/>
            <person name="Elias M."/>
            <person name="Hampl V."/>
        </authorList>
    </citation>
    <scope>NUCLEOTIDE SEQUENCE [LARGE SCALE GENOMIC DNA]</scope>
    <source>
        <strain evidence="8">NAU3</strain>
        <tissue evidence="8">Gut</tissue>
    </source>
</reference>
<evidence type="ECO:0000256" key="2">
    <source>
        <dbReference type="ARBA" id="ARBA00019062"/>
    </source>
</evidence>
<evidence type="ECO:0000259" key="7">
    <source>
        <dbReference type="Pfam" id="PF17745"/>
    </source>
</evidence>
<evidence type="ECO:0000256" key="5">
    <source>
        <dbReference type="ARBA" id="ARBA00033464"/>
    </source>
</evidence>
<feature type="domain" description="Ribonuclease H2 subunit B wHTH" evidence="6">
    <location>
        <begin position="227"/>
        <end position="355"/>
    </location>
</feature>
<dbReference type="Gene3D" id="1.10.20.120">
    <property type="match status" value="1"/>
</dbReference>
<organism evidence="8 9">
    <name type="scientific">Blattamonas nauphoetae</name>
    <dbReference type="NCBI Taxonomy" id="2049346"/>
    <lineage>
        <taxon>Eukaryota</taxon>
        <taxon>Metamonada</taxon>
        <taxon>Preaxostyla</taxon>
        <taxon>Oxymonadida</taxon>
        <taxon>Blattamonas</taxon>
    </lineage>
</organism>
<comment type="function">
    <text evidence="4">Non catalytic subunit of RNase H2, an endonuclease that specifically degrades the RNA of RNA:DNA hybrids. Participates in DNA replication, possibly by mediating the removal of lagging-strand Okazaki fragment RNA primers during DNA replication. Mediates the excision of single ribonucleotides from DNA:RNA duplexes.</text>
</comment>
<comment type="caution">
    <text evidence="8">The sequence shown here is derived from an EMBL/GenBank/DDBJ whole genome shotgun (WGS) entry which is preliminary data.</text>
</comment>
<dbReference type="InterPro" id="IPR040456">
    <property type="entry name" value="RNase_H2_suB"/>
</dbReference>
<feature type="domain" description="Rnh202 triple barrel" evidence="7">
    <location>
        <begin position="19"/>
        <end position="80"/>
    </location>
</feature>
<keyword evidence="9" id="KW-1185">Reference proteome</keyword>
<evidence type="ECO:0000256" key="4">
    <source>
        <dbReference type="ARBA" id="ARBA00024778"/>
    </source>
</evidence>
<protein>
    <recommendedName>
        <fullName evidence="2">Ribonuclease H2 subunit B</fullName>
    </recommendedName>
    <alternativeName>
        <fullName evidence="5">Ribonuclease HI subunit B</fullName>
    </alternativeName>
</protein>
<dbReference type="Pfam" id="PF09468">
    <property type="entry name" value="RNase_H2-Ydr279"/>
    <property type="match status" value="1"/>
</dbReference>